<dbReference type="SUPFAM" id="SSF53474">
    <property type="entry name" value="alpha/beta-Hydrolases"/>
    <property type="match status" value="1"/>
</dbReference>
<dbReference type="EMBL" id="PFFQ01000045">
    <property type="protein sequence ID" value="PIW15754.1"/>
    <property type="molecule type" value="Genomic_DNA"/>
</dbReference>
<gene>
    <name evidence="1" type="ORF">COW36_15915</name>
</gene>
<sequence length="309" mass="35349">MPDAKPFKSRLGDLWRFRQPLDLTQAGDLDHPHIPPRVGAKLLSAQGAPEILPEKCLITVHGFSATPFETHFLLDHLLEKYPAWQGSQIMLGAHGSDIAEFRKASWQDWQRPLEQELADLQRLGYPNQCVIASSTGCTLLLELLNRRCFPAVKQLVLVAPLVEPREKTMRLAALARKAGVQAIANDFDPDWIACWYRELPLHAVHELDKLTRKLRRELKKGMVLPPDLEILIVQSRRDRVVDPHSASLIAQGLPHNHLETLLLDSHWHLPILPRPREPREDLIRWRVYAKIEQFLASPLRPWPETADLP</sequence>
<evidence type="ECO:0000313" key="2">
    <source>
        <dbReference type="Proteomes" id="UP000231019"/>
    </source>
</evidence>
<evidence type="ECO:0008006" key="3">
    <source>
        <dbReference type="Google" id="ProtNLM"/>
    </source>
</evidence>
<organism evidence="1 2">
    <name type="scientific">bacterium (Candidatus Blackallbacteria) CG17_big_fil_post_rev_8_21_14_2_50_48_46</name>
    <dbReference type="NCBI Taxonomy" id="2014261"/>
    <lineage>
        <taxon>Bacteria</taxon>
        <taxon>Candidatus Blackallbacteria</taxon>
    </lineage>
</organism>
<proteinExistence type="predicted"/>
<dbReference type="Gene3D" id="3.40.50.1820">
    <property type="entry name" value="alpha/beta hydrolase"/>
    <property type="match status" value="1"/>
</dbReference>
<accession>A0A2M7G1W6</accession>
<evidence type="ECO:0000313" key="1">
    <source>
        <dbReference type="EMBL" id="PIW15754.1"/>
    </source>
</evidence>
<dbReference type="AlphaFoldDB" id="A0A2M7G1W6"/>
<protein>
    <recommendedName>
        <fullName evidence="3">Serine aminopeptidase S33 domain-containing protein</fullName>
    </recommendedName>
</protein>
<name>A0A2M7G1W6_9BACT</name>
<comment type="caution">
    <text evidence="1">The sequence shown here is derived from an EMBL/GenBank/DDBJ whole genome shotgun (WGS) entry which is preliminary data.</text>
</comment>
<reference evidence="1 2" key="1">
    <citation type="submission" date="2017-09" db="EMBL/GenBank/DDBJ databases">
        <title>Depth-based differentiation of microbial function through sediment-hosted aquifers and enrichment of novel symbionts in the deep terrestrial subsurface.</title>
        <authorList>
            <person name="Probst A.J."/>
            <person name="Ladd B."/>
            <person name="Jarett J.K."/>
            <person name="Geller-Mcgrath D.E."/>
            <person name="Sieber C.M."/>
            <person name="Emerson J.B."/>
            <person name="Anantharaman K."/>
            <person name="Thomas B.C."/>
            <person name="Malmstrom R."/>
            <person name="Stieglmeier M."/>
            <person name="Klingl A."/>
            <person name="Woyke T."/>
            <person name="Ryan C.M."/>
            <person name="Banfield J.F."/>
        </authorList>
    </citation>
    <scope>NUCLEOTIDE SEQUENCE [LARGE SCALE GENOMIC DNA]</scope>
    <source>
        <strain evidence="1">CG17_big_fil_post_rev_8_21_14_2_50_48_46</strain>
    </source>
</reference>
<dbReference type="InterPro" id="IPR029058">
    <property type="entry name" value="AB_hydrolase_fold"/>
</dbReference>
<dbReference type="Proteomes" id="UP000231019">
    <property type="component" value="Unassembled WGS sequence"/>
</dbReference>